<dbReference type="AlphaFoldDB" id="A0A8H6RTF7"/>
<protein>
    <submittedName>
        <fullName evidence="1">Uncharacterized protein</fullName>
    </submittedName>
</protein>
<proteinExistence type="predicted"/>
<keyword evidence="2" id="KW-1185">Reference proteome</keyword>
<dbReference type="OrthoDB" id="3637557at2759"/>
<organism evidence="1 2">
    <name type="scientific">Pseudocercospora fuligena</name>
    <dbReference type="NCBI Taxonomy" id="685502"/>
    <lineage>
        <taxon>Eukaryota</taxon>
        <taxon>Fungi</taxon>
        <taxon>Dikarya</taxon>
        <taxon>Ascomycota</taxon>
        <taxon>Pezizomycotina</taxon>
        <taxon>Dothideomycetes</taxon>
        <taxon>Dothideomycetidae</taxon>
        <taxon>Mycosphaerellales</taxon>
        <taxon>Mycosphaerellaceae</taxon>
        <taxon>Pseudocercospora</taxon>
    </lineage>
</organism>
<comment type="caution">
    <text evidence="1">The sequence shown here is derived from an EMBL/GenBank/DDBJ whole genome shotgun (WGS) entry which is preliminary data.</text>
</comment>
<sequence>MSAIKGFAVLGSIAAIPLGLAYAHTAMRIGTRASNAYARGTGIFARAEPQTLEQQKEKMARREEIRRGIRSELEWLHETDLTCTL</sequence>
<name>A0A8H6RTF7_9PEZI</name>
<reference evidence="1" key="1">
    <citation type="submission" date="2020-04" db="EMBL/GenBank/DDBJ databases">
        <title>Draft genome resource of the tomato pathogen Pseudocercospora fuligena.</title>
        <authorList>
            <person name="Zaccaron A."/>
        </authorList>
    </citation>
    <scope>NUCLEOTIDE SEQUENCE</scope>
    <source>
        <strain evidence="1">PF001</strain>
    </source>
</reference>
<evidence type="ECO:0000313" key="1">
    <source>
        <dbReference type="EMBL" id="KAF7196894.1"/>
    </source>
</evidence>
<gene>
    <name evidence="1" type="ORF">HII31_01812</name>
</gene>
<dbReference type="Proteomes" id="UP000660729">
    <property type="component" value="Unassembled WGS sequence"/>
</dbReference>
<accession>A0A8H6RTF7</accession>
<dbReference type="EMBL" id="JABCIY010000022">
    <property type="protein sequence ID" value="KAF7196894.1"/>
    <property type="molecule type" value="Genomic_DNA"/>
</dbReference>
<evidence type="ECO:0000313" key="2">
    <source>
        <dbReference type="Proteomes" id="UP000660729"/>
    </source>
</evidence>